<evidence type="ECO:0000256" key="2">
    <source>
        <dbReference type="SAM" id="SignalP"/>
    </source>
</evidence>
<evidence type="ECO:0000313" key="3">
    <source>
        <dbReference type="EMBL" id="EAU91263.1"/>
    </source>
</evidence>
<dbReference type="GeneID" id="6007077"/>
<dbReference type="VEuPathDB" id="FungiDB:CC1G_06898"/>
<evidence type="ECO:0000313" key="4">
    <source>
        <dbReference type="Proteomes" id="UP000001861"/>
    </source>
</evidence>
<gene>
    <name evidence="3" type="ORF">CC1G_06898</name>
</gene>
<protein>
    <recommendedName>
        <fullName evidence="5">GPI anchored protein</fullName>
    </recommendedName>
</protein>
<evidence type="ECO:0000256" key="1">
    <source>
        <dbReference type="SAM" id="MobiDB-lite"/>
    </source>
</evidence>
<dbReference type="KEGG" id="cci:CC1G_06898"/>
<organism evidence="3 4">
    <name type="scientific">Coprinopsis cinerea (strain Okayama-7 / 130 / ATCC MYA-4618 / FGSC 9003)</name>
    <name type="common">Inky cap fungus</name>
    <name type="synonym">Hormographiella aspergillata</name>
    <dbReference type="NCBI Taxonomy" id="240176"/>
    <lineage>
        <taxon>Eukaryota</taxon>
        <taxon>Fungi</taxon>
        <taxon>Dikarya</taxon>
        <taxon>Basidiomycota</taxon>
        <taxon>Agaricomycotina</taxon>
        <taxon>Agaricomycetes</taxon>
        <taxon>Agaricomycetidae</taxon>
        <taxon>Agaricales</taxon>
        <taxon>Agaricineae</taxon>
        <taxon>Psathyrellaceae</taxon>
        <taxon>Coprinopsis</taxon>
    </lineage>
</organism>
<sequence>MTRFAFLALLPLALQAAALNIKRDNGGEISSSQAVVTVFPTRATMTVFPTHAPEATVTSILVPGSTFACGDSTFTITISEASTIGVSTTFARPTSSVQASHPIPSSSFGGVPVPVEPSSSTLAGGATLARRDNGPVTVSTAFASPVPVITGVRGTASASVAPSSVLGIPTCPFPTVTVTQPGPGGPISTSSSLPQGTGNGLGGQAESATGDDSDDSGSSSIHGAFVGTSLLGAVAVVAGALL</sequence>
<feature type="region of interest" description="Disordered" evidence="1">
    <location>
        <begin position="176"/>
        <end position="220"/>
    </location>
</feature>
<feature type="chain" id="PRO_5002726996" description="GPI anchored protein" evidence="2">
    <location>
        <begin position="19"/>
        <end position="242"/>
    </location>
</feature>
<reference evidence="3 4" key="1">
    <citation type="journal article" date="2010" name="Proc. Natl. Acad. Sci. U.S.A.">
        <title>Insights into evolution of multicellular fungi from the assembled chromosomes of the mushroom Coprinopsis cinerea (Coprinus cinereus).</title>
        <authorList>
            <person name="Stajich J.E."/>
            <person name="Wilke S.K."/>
            <person name="Ahren D."/>
            <person name="Au C.H."/>
            <person name="Birren B.W."/>
            <person name="Borodovsky M."/>
            <person name="Burns C."/>
            <person name="Canback B."/>
            <person name="Casselton L.A."/>
            <person name="Cheng C.K."/>
            <person name="Deng J."/>
            <person name="Dietrich F.S."/>
            <person name="Fargo D.C."/>
            <person name="Farman M.L."/>
            <person name="Gathman A.C."/>
            <person name="Goldberg J."/>
            <person name="Guigo R."/>
            <person name="Hoegger P.J."/>
            <person name="Hooker J.B."/>
            <person name="Huggins A."/>
            <person name="James T.Y."/>
            <person name="Kamada T."/>
            <person name="Kilaru S."/>
            <person name="Kodira C."/>
            <person name="Kues U."/>
            <person name="Kupfer D."/>
            <person name="Kwan H.S."/>
            <person name="Lomsadze A."/>
            <person name="Li W."/>
            <person name="Lilly W.W."/>
            <person name="Ma L.J."/>
            <person name="Mackey A.J."/>
            <person name="Manning G."/>
            <person name="Martin F."/>
            <person name="Muraguchi H."/>
            <person name="Natvig D.O."/>
            <person name="Palmerini H."/>
            <person name="Ramesh M.A."/>
            <person name="Rehmeyer C.J."/>
            <person name="Roe B.A."/>
            <person name="Shenoy N."/>
            <person name="Stanke M."/>
            <person name="Ter-Hovhannisyan V."/>
            <person name="Tunlid A."/>
            <person name="Velagapudi R."/>
            <person name="Vision T.J."/>
            <person name="Zeng Q."/>
            <person name="Zolan M.E."/>
            <person name="Pukkila P.J."/>
        </authorList>
    </citation>
    <scope>NUCLEOTIDE SEQUENCE [LARGE SCALE GENOMIC DNA]</scope>
    <source>
        <strain evidence="4">Okayama-7 / 130 / ATCC MYA-4618 / FGSC 9003</strain>
    </source>
</reference>
<dbReference type="InParanoid" id="A8N726"/>
<keyword evidence="4" id="KW-1185">Reference proteome</keyword>
<keyword evidence="2" id="KW-0732">Signal</keyword>
<dbReference type="EMBL" id="AACS02000003">
    <property type="protein sequence ID" value="EAU91263.1"/>
    <property type="molecule type" value="Genomic_DNA"/>
</dbReference>
<dbReference type="RefSeq" id="XP_001830632.1">
    <property type="nucleotide sequence ID" value="XM_001830580.1"/>
</dbReference>
<evidence type="ECO:0008006" key="5">
    <source>
        <dbReference type="Google" id="ProtNLM"/>
    </source>
</evidence>
<dbReference type="Proteomes" id="UP000001861">
    <property type="component" value="Unassembled WGS sequence"/>
</dbReference>
<dbReference type="AlphaFoldDB" id="A8N726"/>
<feature type="signal peptide" evidence="2">
    <location>
        <begin position="1"/>
        <end position="18"/>
    </location>
</feature>
<name>A8N726_COPC7</name>
<proteinExistence type="predicted"/>
<comment type="caution">
    <text evidence="3">The sequence shown here is derived from an EMBL/GenBank/DDBJ whole genome shotgun (WGS) entry which is preliminary data.</text>
</comment>
<accession>A8N726</accession>